<keyword evidence="3" id="KW-1185">Reference proteome</keyword>
<evidence type="ECO:0000313" key="3">
    <source>
        <dbReference type="Proteomes" id="UP000543554"/>
    </source>
</evidence>
<dbReference type="RefSeq" id="WP_239681497.1">
    <property type="nucleotide sequence ID" value="NZ_BPRF01000008.1"/>
</dbReference>
<name>A0AA40S2V7_9HYPH</name>
<dbReference type="EMBL" id="JACJIB010000004">
    <property type="protein sequence ID" value="MBA8913443.1"/>
    <property type="molecule type" value="Genomic_DNA"/>
</dbReference>
<reference evidence="2 3" key="1">
    <citation type="submission" date="2020-08" db="EMBL/GenBank/DDBJ databases">
        <title>Genomic Encyclopedia of Type Strains, Phase IV (KMG-IV): sequencing the most valuable type-strain genomes for metagenomic binning, comparative biology and taxonomic classification.</title>
        <authorList>
            <person name="Goeker M."/>
        </authorList>
    </citation>
    <scope>NUCLEOTIDE SEQUENCE [LARGE SCALE GENOMIC DNA]</scope>
    <source>
        <strain evidence="2 3">DSM 11490</strain>
    </source>
</reference>
<organism evidence="2 3">
    <name type="scientific">Methylorubrum thiocyanatum</name>
    <dbReference type="NCBI Taxonomy" id="47958"/>
    <lineage>
        <taxon>Bacteria</taxon>
        <taxon>Pseudomonadati</taxon>
        <taxon>Pseudomonadota</taxon>
        <taxon>Alphaproteobacteria</taxon>
        <taxon>Hyphomicrobiales</taxon>
        <taxon>Methylobacteriaceae</taxon>
        <taxon>Methylorubrum</taxon>
    </lineage>
</organism>
<dbReference type="Proteomes" id="UP000543554">
    <property type="component" value="Unassembled WGS sequence"/>
</dbReference>
<proteinExistence type="predicted"/>
<dbReference type="AlphaFoldDB" id="A0AA40S2V7"/>
<evidence type="ECO:0000256" key="1">
    <source>
        <dbReference type="SAM" id="MobiDB-lite"/>
    </source>
</evidence>
<protein>
    <submittedName>
        <fullName evidence="2">Uncharacterized protein</fullName>
    </submittedName>
</protein>
<evidence type="ECO:0000313" key="2">
    <source>
        <dbReference type="EMBL" id="MBA8913443.1"/>
    </source>
</evidence>
<accession>A0AA40S2V7</accession>
<gene>
    <name evidence="2" type="ORF">HNR51_002526</name>
</gene>
<feature type="compositionally biased region" description="Basic residues" evidence="1">
    <location>
        <begin position="176"/>
        <end position="189"/>
    </location>
</feature>
<comment type="caution">
    <text evidence="2">The sequence shown here is derived from an EMBL/GenBank/DDBJ whole genome shotgun (WGS) entry which is preliminary data.</text>
</comment>
<sequence length="205" mass="21030">MIITAFTTGSAARNMPIGERSWAAFSGFAAGICAGVAAEATVAAGDDGSTAPTGGVATDDASLPDGADVASIVSGGMAEAAGSACTSEGACITAPQARARTKVARLRRRPLPVSHGGPALKIARIIAFPSLRKSKASRALTDEKRQVTVPDANFLSAAGSEGRKTSMIRFLAGRERPRRRFNNPFRGHRAPAVPAPSLFGDDPGR</sequence>
<feature type="region of interest" description="Disordered" evidence="1">
    <location>
        <begin position="174"/>
        <end position="205"/>
    </location>
</feature>